<dbReference type="AlphaFoldDB" id="A0AAW8SY59"/>
<dbReference type="Pfam" id="PF14310">
    <property type="entry name" value="Fn3-like"/>
    <property type="match status" value="1"/>
</dbReference>
<dbReference type="GO" id="GO:0008422">
    <property type="term" value="F:beta-glucosidase activity"/>
    <property type="evidence" value="ECO:0007669"/>
    <property type="project" value="TreeGrafter"/>
</dbReference>
<name>A0AAW8SY59_9ENTE</name>
<protein>
    <submittedName>
        <fullName evidence="2">Glycoside hydrolase family 3 N-terminal domain-containing protein</fullName>
    </submittedName>
</protein>
<reference evidence="2" key="1">
    <citation type="submission" date="2023-03" db="EMBL/GenBank/DDBJ databases">
        <authorList>
            <person name="Shen W."/>
            <person name="Cai J."/>
        </authorList>
    </citation>
    <scope>NUCLEOTIDE SEQUENCE</scope>
    <source>
        <strain evidence="2">B646-2</strain>
    </source>
</reference>
<organism evidence="2 3">
    <name type="scientific">Enterococcus raffinosus</name>
    <dbReference type="NCBI Taxonomy" id="71452"/>
    <lineage>
        <taxon>Bacteria</taxon>
        <taxon>Bacillati</taxon>
        <taxon>Bacillota</taxon>
        <taxon>Bacilli</taxon>
        <taxon>Lactobacillales</taxon>
        <taxon>Enterococcaceae</taxon>
        <taxon>Enterococcus</taxon>
    </lineage>
</organism>
<dbReference type="InterPro" id="IPR026891">
    <property type="entry name" value="Fn3-like"/>
</dbReference>
<sequence>MSKYPYQDPALPIKERVADLLSRMSIEEKAGQVNQHLYGWECYEKKANGQVSLTDKFKAHVEWGGGLGALYGLFRADPWSKVGFENGIAAADSWKLANQVQEYVINHSRWKIPALLVEECPHGHQGLEGTSYPTNIGRGNSFNTELTKKSSQLMAQELAAKGVHLALVSTLDLVKDPRWGRSEECFGEDPILAAKMSEAVVAGFQGDLITDEKSYLDLTVDEINRQPDQIGVVLKHCIAQGEALGGHNSGTVTLGRREFQDVYFPLLASTRNAVGVMAAYNDVDGVPCHINRQLFQNILRKQLGYQGIVMADGIALDRLQDVFSDKVTSANAALQAGVDLSLWDETYLQIADGVKAKKITESALDAACARVLGIKFLLGLFEQPFVKDPSQKLTKVLSAAKKINAQAAEESLTLLKNNGLLPLDRSIRKLAVIGPNADSVYALLGDYSAPQSSEMAEKTIYQQVKQAFSESEVVYAEGCEVRNKENQHEKIEEAIKVCRGADTILIVLGGSSARNFDMEFLNNGAVSSKGINMDSGENVDVASLSLGGEQLTLLRKLKEIGIPIVTVMIQGRTYDLQEVQQLSDAVLVGWFPGQEGGGAIARTLLGINNPSGRLSVSYPLNSEQLPVYYYQRAASKKDDYYDEPGAPLHAFGYGLSYTSFSYENLHVTPESDKIIISLTVKNDGEIAGKESVLVFVRLLGGAVIQRHKLLKEFIKVELAPNESTEVTFSVPLEALCFTDFDGNYKQAESCRIMVQELSQEVSLTS</sequence>
<dbReference type="GeneID" id="67042385"/>
<dbReference type="EMBL" id="JARPXM010000014">
    <property type="protein sequence ID" value="MDT2539086.1"/>
    <property type="molecule type" value="Genomic_DNA"/>
</dbReference>
<dbReference type="InterPro" id="IPR001764">
    <property type="entry name" value="Glyco_hydro_3_N"/>
</dbReference>
<keyword evidence="2" id="KW-0378">Hydrolase</keyword>
<feature type="domain" description="Fibronectin type III-like" evidence="1">
    <location>
        <begin position="690"/>
        <end position="758"/>
    </location>
</feature>
<dbReference type="Pfam" id="PF01915">
    <property type="entry name" value="Glyco_hydro_3_C"/>
    <property type="match status" value="1"/>
</dbReference>
<evidence type="ECO:0000313" key="2">
    <source>
        <dbReference type="EMBL" id="MDT2539086.1"/>
    </source>
</evidence>
<dbReference type="PANTHER" id="PTHR30620">
    <property type="entry name" value="PERIPLASMIC BETA-GLUCOSIDASE-RELATED"/>
    <property type="match status" value="1"/>
</dbReference>
<dbReference type="InterPro" id="IPR002772">
    <property type="entry name" value="Glyco_hydro_3_C"/>
</dbReference>
<dbReference type="PANTHER" id="PTHR30620:SF123">
    <property type="entry name" value="BETA-XYLOSIDASE"/>
    <property type="match status" value="1"/>
</dbReference>
<evidence type="ECO:0000259" key="1">
    <source>
        <dbReference type="SMART" id="SM01217"/>
    </source>
</evidence>
<dbReference type="RefSeq" id="WP_218257453.1">
    <property type="nucleotide sequence ID" value="NZ_CP072889.1"/>
</dbReference>
<evidence type="ECO:0000313" key="3">
    <source>
        <dbReference type="Proteomes" id="UP001249240"/>
    </source>
</evidence>
<dbReference type="GO" id="GO:0009251">
    <property type="term" value="P:glucan catabolic process"/>
    <property type="evidence" value="ECO:0007669"/>
    <property type="project" value="TreeGrafter"/>
</dbReference>
<dbReference type="SMART" id="SM01217">
    <property type="entry name" value="Fn3_like"/>
    <property type="match status" value="1"/>
</dbReference>
<dbReference type="Pfam" id="PF00933">
    <property type="entry name" value="Glyco_hydro_3"/>
    <property type="match status" value="1"/>
</dbReference>
<comment type="caution">
    <text evidence="2">The sequence shown here is derived from an EMBL/GenBank/DDBJ whole genome shotgun (WGS) entry which is preliminary data.</text>
</comment>
<accession>A0AAW8SY59</accession>
<gene>
    <name evidence="2" type="ORF">P7D78_13205</name>
</gene>
<dbReference type="InterPro" id="IPR051915">
    <property type="entry name" value="Cellulose_Degrad_GH3"/>
</dbReference>
<dbReference type="Proteomes" id="UP001249240">
    <property type="component" value="Unassembled WGS sequence"/>
</dbReference>
<proteinExistence type="predicted"/>